<dbReference type="HOGENOM" id="CLU_018716_0_0_6"/>
<keyword evidence="1" id="KW-0812">Transmembrane</keyword>
<dbReference type="eggNOG" id="COG3225">
    <property type="taxonomic scope" value="Bacteria"/>
</dbReference>
<feature type="domain" description="DUF7088" evidence="3">
    <location>
        <begin position="56"/>
        <end position="120"/>
    </location>
</feature>
<dbReference type="AlphaFoldDB" id="H8YZ52"/>
<sequence>MTAPQVRPSSPPGARPSRVSRRLADAVYVLLLWALVLLAGWHLARHEIYWDWSSAGRNRLSNESLEVLSALDAPLKVRVFIAPDHPLVREIEQILMRYRRASDQVKVEYIDPIRAPELARRHDVRLLGQILLEYQERREYLDRLDEATLTNAIARLTLTQAPWVALLEGHGERSPGGGTGRDIGRFAQWLEQRGFRLQPVDLSRLSRIPANTNVLILSTPAIALFPGEVEALIDYVAAGGNLLWLLDPGDWQGFQPLANLLGIDSLPGQIVDAAGSAFDVASPNVAVVSDWPAHPLWQGLGAPAFFPGVSAFAPETLSSLAPDWQLITSLESSAQSWNETGPIQGKIAREPELGELAGPLPFALAMTRQVPSALRTGGAEMAASAMDQQRVMLIGDGDFLSNAALERGANRALGLRLLRWLSGVEMMASEAGEKDAPLALTPGRAFVLSVLALVVLPFGFLLLAVVSYWRRRHG</sequence>
<dbReference type="Pfam" id="PF23357">
    <property type="entry name" value="DUF7088"/>
    <property type="match status" value="1"/>
</dbReference>
<keyword evidence="5" id="KW-1185">Reference proteome</keyword>
<dbReference type="InterPro" id="IPR029062">
    <property type="entry name" value="Class_I_gatase-like"/>
</dbReference>
<feature type="transmembrane region" description="Helical" evidence="1">
    <location>
        <begin position="446"/>
        <end position="469"/>
    </location>
</feature>
<evidence type="ECO:0000256" key="1">
    <source>
        <dbReference type="SAM" id="Phobius"/>
    </source>
</evidence>
<accession>H8YZ52</accession>
<evidence type="ECO:0000259" key="3">
    <source>
        <dbReference type="Pfam" id="PF23357"/>
    </source>
</evidence>
<proteinExistence type="predicted"/>
<dbReference type="InterPro" id="IPR055396">
    <property type="entry name" value="DUF7088"/>
</dbReference>
<dbReference type="SUPFAM" id="SSF52317">
    <property type="entry name" value="Class I glutamine amidotransferase-like"/>
    <property type="match status" value="1"/>
</dbReference>
<dbReference type="STRING" id="631362.Thi970DRAFT_02216"/>
<dbReference type="Proteomes" id="UP000002964">
    <property type="component" value="Unassembled WGS sequence"/>
</dbReference>
<keyword evidence="1" id="KW-1133">Transmembrane helix</keyword>
<dbReference type="Gene3D" id="3.40.50.880">
    <property type="match status" value="1"/>
</dbReference>
<name>H8YZ52_9GAMM</name>
<dbReference type="RefSeq" id="WP_009148563.1">
    <property type="nucleotide sequence ID" value="NZ_CP121471.1"/>
</dbReference>
<keyword evidence="1" id="KW-0472">Membrane</keyword>
<protein>
    <submittedName>
        <fullName evidence="4">ABC-type uncharacterized transport system involved in gliding motility, auxiliary component</fullName>
    </submittedName>
</protein>
<dbReference type="InterPro" id="IPR019196">
    <property type="entry name" value="ABC_transp_unknown"/>
</dbReference>
<dbReference type="Pfam" id="PF09822">
    <property type="entry name" value="ABC_transp_aux"/>
    <property type="match status" value="1"/>
</dbReference>
<gene>
    <name evidence="4" type="ORF">Thi970DRAFT_02216</name>
</gene>
<reference evidence="4 5" key="2">
    <citation type="submission" date="2011-11" db="EMBL/GenBank/DDBJ databases">
        <authorList>
            <consortium name="US DOE Joint Genome Institute"/>
            <person name="Lucas S."/>
            <person name="Han J."/>
            <person name="Lapidus A."/>
            <person name="Cheng J.-F."/>
            <person name="Goodwin L."/>
            <person name="Pitluck S."/>
            <person name="Peters L."/>
            <person name="Ovchinnikova G."/>
            <person name="Zhang X."/>
            <person name="Detter J.C."/>
            <person name="Han C."/>
            <person name="Tapia R."/>
            <person name="Land M."/>
            <person name="Hauser L."/>
            <person name="Kyrpides N."/>
            <person name="Ivanova N."/>
            <person name="Pagani I."/>
            <person name="Vogl K."/>
            <person name="Liu Z."/>
            <person name="Overmann J."/>
            <person name="Frigaard N.-U."/>
            <person name="Bryant D."/>
            <person name="Woyke T."/>
        </authorList>
    </citation>
    <scope>NUCLEOTIDE SEQUENCE [LARGE SCALE GENOMIC DNA]</scope>
    <source>
        <strain evidence="4 5">970</strain>
    </source>
</reference>
<feature type="domain" description="ABC-type uncharacterised transport system" evidence="2">
    <location>
        <begin position="163"/>
        <end position="411"/>
    </location>
</feature>
<dbReference type="EMBL" id="JH603169">
    <property type="protein sequence ID" value="EIC21979.1"/>
    <property type="molecule type" value="Genomic_DNA"/>
</dbReference>
<feature type="transmembrane region" description="Helical" evidence="1">
    <location>
        <begin position="26"/>
        <end position="44"/>
    </location>
</feature>
<evidence type="ECO:0000313" key="5">
    <source>
        <dbReference type="Proteomes" id="UP000002964"/>
    </source>
</evidence>
<reference evidence="5" key="1">
    <citation type="submission" date="2011-06" db="EMBL/GenBank/DDBJ databases">
        <authorList>
            <consortium name="US DOE Joint Genome Institute (JGI-PGF)"/>
            <person name="Lucas S."/>
            <person name="Han J."/>
            <person name="Lapidus A."/>
            <person name="Cheng J.-F."/>
            <person name="Goodwin L."/>
            <person name="Pitluck S."/>
            <person name="Peters L."/>
            <person name="Land M.L."/>
            <person name="Hauser L."/>
            <person name="Vogl K."/>
            <person name="Liu Z."/>
            <person name="Overmann J."/>
            <person name="Frigaard N.-U."/>
            <person name="Bryant D.A."/>
            <person name="Woyke T.J."/>
        </authorList>
    </citation>
    <scope>NUCLEOTIDE SEQUENCE [LARGE SCALE GENOMIC DNA]</scope>
    <source>
        <strain evidence="5">970</strain>
    </source>
</reference>
<evidence type="ECO:0000313" key="4">
    <source>
        <dbReference type="EMBL" id="EIC21979.1"/>
    </source>
</evidence>
<evidence type="ECO:0000259" key="2">
    <source>
        <dbReference type="Pfam" id="PF09822"/>
    </source>
</evidence>
<dbReference type="OrthoDB" id="8530910at2"/>
<organism evidence="4 5">
    <name type="scientific">Thiorhodovibrio frisius</name>
    <dbReference type="NCBI Taxonomy" id="631362"/>
    <lineage>
        <taxon>Bacteria</taxon>
        <taxon>Pseudomonadati</taxon>
        <taxon>Pseudomonadota</taxon>
        <taxon>Gammaproteobacteria</taxon>
        <taxon>Chromatiales</taxon>
        <taxon>Chromatiaceae</taxon>
        <taxon>Thiorhodovibrio</taxon>
    </lineage>
</organism>